<dbReference type="HOGENOM" id="CLU_000288_125_8_11"/>
<feature type="domain" description="DUF7779" evidence="2">
    <location>
        <begin position="272"/>
        <end position="357"/>
    </location>
</feature>
<name>E3IX97_PSEI1</name>
<dbReference type="InterPro" id="IPR002182">
    <property type="entry name" value="NB-ARC"/>
</dbReference>
<dbReference type="SUPFAM" id="SSF48452">
    <property type="entry name" value="TPR-like"/>
    <property type="match status" value="3"/>
</dbReference>
<dbReference type="Gene3D" id="1.25.40.10">
    <property type="entry name" value="Tetratricopeptide repeat domain"/>
    <property type="match status" value="2"/>
</dbReference>
<dbReference type="InterPro" id="IPR053137">
    <property type="entry name" value="NLR-like"/>
</dbReference>
<dbReference type="InterPro" id="IPR011990">
    <property type="entry name" value="TPR-like_helical_dom_sf"/>
</dbReference>
<feature type="domain" description="NB-ARC" evidence="1">
    <location>
        <begin position="59"/>
        <end position="192"/>
    </location>
</feature>
<dbReference type="STRING" id="298654.FraEuI1c_7030"/>
<protein>
    <submittedName>
        <fullName evidence="3">Putative ATP/GTP-binding protein</fullName>
    </submittedName>
</protein>
<dbReference type="EMBL" id="CP002299">
    <property type="protein sequence ID" value="ADP84997.1"/>
    <property type="molecule type" value="Genomic_DNA"/>
</dbReference>
<accession>E3IX97</accession>
<evidence type="ECO:0000259" key="2">
    <source>
        <dbReference type="Pfam" id="PF25000"/>
    </source>
</evidence>
<dbReference type="KEGG" id="fri:FraEuI1c_7030"/>
<evidence type="ECO:0000259" key="1">
    <source>
        <dbReference type="Pfam" id="PF00931"/>
    </source>
</evidence>
<dbReference type="AlphaFoldDB" id="E3IX97"/>
<evidence type="ECO:0000313" key="4">
    <source>
        <dbReference type="Proteomes" id="UP000002484"/>
    </source>
</evidence>
<reference evidence="3 4" key="1">
    <citation type="submission" date="2010-10" db="EMBL/GenBank/DDBJ databases">
        <title>Complete sequence of Frankia sp. EuI1c.</title>
        <authorList>
            <consortium name="US DOE Joint Genome Institute"/>
            <person name="Lucas S."/>
            <person name="Copeland A."/>
            <person name="Lapidus A."/>
            <person name="Cheng J.-F."/>
            <person name="Bruce D."/>
            <person name="Goodwin L."/>
            <person name="Pitluck S."/>
            <person name="Chertkov O."/>
            <person name="Detter J.C."/>
            <person name="Han C."/>
            <person name="Tapia R."/>
            <person name="Land M."/>
            <person name="Hauser L."/>
            <person name="Jeffries C."/>
            <person name="Kyrpides N."/>
            <person name="Ivanova N."/>
            <person name="Mikhailova N."/>
            <person name="Beauchemin N."/>
            <person name="Sen A."/>
            <person name="Sur S.A."/>
            <person name="Gtari M."/>
            <person name="Wall L."/>
            <person name="Tisa L."/>
            <person name="Woyke T."/>
        </authorList>
    </citation>
    <scope>NUCLEOTIDE SEQUENCE [LARGE SCALE GENOMIC DNA]</scope>
    <source>
        <strain evidence="4">DSM 45817 / CECT 9037 / EuI1c</strain>
    </source>
</reference>
<dbReference type="Pfam" id="PF13424">
    <property type="entry name" value="TPR_12"/>
    <property type="match status" value="2"/>
</dbReference>
<dbReference type="PANTHER" id="PTHR46082:SF6">
    <property type="entry name" value="AAA+ ATPASE DOMAIN-CONTAINING PROTEIN-RELATED"/>
    <property type="match status" value="1"/>
</dbReference>
<organism evidence="3 4">
    <name type="scientific">Pseudofrankia inefficax (strain DSM 45817 / CECT 9037 / DDB 130130 / EuI1c)</name>
    <name type="common">Frankia inefficax</name>
    <dbReference type="NCBI Taxonomy" id="298654"/>
    <lineage>
        <taxon>Bacteria</taxon>
        <taxon>Bacillati</taxon>
        <taxon>Actinomycetota</taxon>
        <taxon>Actinomycetes</taxon>
        <taxon>Frankiales</taxon>
        <taxon>Frankiaceae</taxon>
        <taxon>Pseudofrankia</taxon>
    </lineage>
</organism>
<dbReference type="PANTHER" id="PTHR46082">
    <property type="entry name" value="ATP/GTP-BINDING PROTEIN-RELATED"/>
    <property type="match status" value="1"/>
</dbReference>
<dbReference type="Pfam" id="PF00931">
    <property type="entry name" value="NB-ARC"/>
    <property type="match status" value="1"/>
</dbReference>
<dbReference type="NCBIfam" id="NF040586">
    <property type="entry name" value="FxSxx_TPR"/>
    <property type="match status" value="1"/>
</dbReference>
<evidence type="ECO:0000313" key="3">
    <source>
        <dbReference type="EMBL" id="ADP84997.1"/>
    </source>
</evidence>
<gene>
    <name evidence="3" type="ordered locus">FraEuI1c_7030</name>
</gene>
<dbReference type="Gene3D" id="3.40.50.300">
    <property type="entry name" value="P-loop containing nucleotide triphosphate hydrolases"/>
    <property type="match status" value="1"/>
</dbReference>
<dbReference type="Proteomes" id="UP000002484">
    <property type="component" value="Chromosome"/>
</dbReference>
<dbReference type="InterPro" id="IPR027417">
    <property type="entry name" value="P-loop_NTPase"/>
</dbReference>
<keyword evidence="4" id="KW-1185">Reference proteome</keyword>
<dbReference type="InParanoid" id="E3IX97"/>
<dbReference type="InterPro" id="IPR056681">
    <property type="entry name" value="DUF7779"/>
</dbReference>
<proteinExistence type="predicted"/>
<dbReference type="Pfam" id="PF13374">
    <property type="entry name" value="TPR_10"/>
    <property type="match status" value="2"/>
</dbReference>
<dbReference type="GO" id="GO:0043531">
    <property type="term" value="F:ADP binding"/>
    <property type="evidence" value="ECO:0007669"/>
    <property type="project" value="InterPro"/>
</dbReference>
<dbReference type="eggNOG" id="COG0457">
    <property type="taxonomic scope" value="Bacteria"/>
</dbReference>
<dbReference type="SUPFAM" id="SSF52540">
    <property type="entry name" value="P-loop containing nucleoside triphosphate hydrolases"/>
    <property type="match status" value="1"/>
</dbReference>
<dbReference type="Pfam" id="PF25000">
    <property type="entry name" value="DUF7779"/>
    <property type="match status" value="1"/>
</dbReference>
<sequence length="849" mass="94355">MSVESVDRPGAPGRVPAVWGHVPQRNKNFTGRTNQLSELRERLMARRPGGSATAVVPQAVYGLGGVGKTQLAMEYAYQYAHEYDVVWWVSADQPGLIRAGLAALAPRLGLTVALDRTEDAVAAVLDALRQGTPFKNWLIVFDNAEQPESLTGLQPQGPGHLLITSRSHRWQSRVDTLEIAVFTRAESVEFLDRRVPGIQREGADRLAEALGDLPLALEQAGALQAESGIGVDDYLELFEENARQVLSENLVADYPHSVVTTWNLARDAVGRQNPNALELLRRCAFFGAEPIARDLFSNGKFALDGDIRDFLSNKYELARATRELGRYALARIDNSANTLQVHRLMQRLIRDDLSEAEAERMEHDVHLILTVADPNDPENVDTWPAYADLYGHVVASGVVHCQNPESRELFINVVRYLYRSGAFSAGLAEADHAIEHWTQDAGADDPNVLVMCGIKADLLWMTGRYAEAYELRRPTLESMRRTLGPEHEATLIVLNGRGADLRIRGEFRAALELDEESVPLHQAVFAEHPFTFYALNNLAIDYGLNSRYERALEQRLQNYEALRIFYGGDDHVLVVTAKSQLAQDQRQAGLYLQGRETAEQAYRLCNELVARGRLFELHPLTLAIARCLAVNRRKAGDFPGGLVLAREVYDKYTRIFAPDHPDRLAAAIILGNALRAENETDDAVDRIERTVSRYGEALGADHPYTHGNLLNLALVRRQENNLAEARELLEKALAGLTRSLGPEHHYTLTCVTNLATAVSESGDVEAAQRMGESTLTHFRSLLGPNHPHTLVCATNYSLDLRQLGRAAEADDLYAETIDRYQKVLGKEHPDVLAAMNGARLDFDFEPPAL</sequence>